<dbReference type="EMBL" id="JH921451">
    <property type="protein sequence ID" value="EKD13223.1"/>
    <property type="molecule type" value="Genomic_DNA"/>
</dbReference>
<proteinExistence type="predicted"/>
<evidence type="ECO:0000313" key="2">
    <source>
        <dbReference type="EMBL" id="EKD13223.1"/>
    </source>
</evidence>
<feature type="transmembrane region" description="Helical" evidence="1">
    <location>
        <begin position="116"/>
        <end position="142"/>
    </location>
</feature>
<dbReference type="InParanoid" id="K1WX08"/>
<dbReference type="AlphaFoldDB" id="K1WX08"/>
<dbReference type="Proteomes" id="UP000006753">
    <property type="component" value="Unassembled WGS sequence"/>
</dbReference>
<keyword evidence="1" id="KW-0472">Membrane</keyword>
<gene>
    <name evidence="2" type="ORF">MBM_08666</name>
</gene>
<organism evidence="2 3">
    <name type="scientific">Marssonina brunnea f. sp. multigermtubi (strain MB_m1)</name>
    <name type="common">Marssonina leaf spot fungus</name>
    <dbReference type="NCBI Taxonomy" id="1072389"/>
    <lineage>
        <taxon>Eukaryota</taxon>
        <taxon>Fungi</taxon>
        <taxon>Dikarya</taxon>
        <taxon>Ascomycota</taxon>
        <taxon>Pezizomycotina</taxon>
        <taxon>Leotiomycetes</taxon>
        <taxon>Helotiales</taxon>
        <taxon>Drepanopezizaceae</taxon>
        <taxon>Drepanopeziza</taxon>
    </lineage>
</organism>
<sequence length="167" mass="18007">MPCPALPCGALLCSSPPSISIAMHECMHACILTRTSLRLDSASAPACGAARKTWRNHSKRGRRSDSAIPAWHRDTAWQSQLRPDYYGGEGRHVYGRYSPSRCITPRSQPWMEQHRILFPHLVSSLFSSSSLVVVVVVILVVAANGGPETTAAAADSVSVPTPTQPSS</sequence>
<name>K1WX08_MARBU</name>
<dbReference type="KEGG" id="mbe:MBM_08666"/>
<keyword evidence="1" id="KW-0812">Transmembrane</keyword>
<evidence type="ECO:0000256" key="1">
    <source>
        <dbReference type="SAM" id="Phobius"/>
    </source>
</evidence>
<accession>K1WX08</accession>
<dbReference type="HOGENOM" id="CLU_1594905_0_0_1"/>
<keyword evidence="3" id="KW-1185">Reference proteome</keyword>
<keyword evidence="1" id="KW-1133">Transmembrane helix</keyword>
<protein>
    <submittedName>
        <fullName evidence="2">Uncharacterized protein</fullName>
    </submittedName>
</protein>
<evidence type="ECO:0000313" key="3">
    <source>
        <dbReference type="Proteomes" id="UP000006753"/>
    </source>
</evidence>
<reference evidence="2 3" key="1">
    <citation type="journal article" date="2012" name="BMC Genomics">
        <title>Sequencing the genome of Marssonina brunnea reveals fungus-poplar co-evolution.</title>
        <authorList>
            <person name="Zhu S."/>
            <person name="Cao Y.-Z."/>
            <person name="Jiang C."/>
            <person name="Tan B.-Y."/>
            <person name="Wang Z."/>
            <person name="Feng S."/>
            <person name="Zhang L."/>
            <person name="Su X.-H."/>
            <person name="Brejova B."/>
            <person name="Vinar T."/>
            <person name="Xu M."/>
            <person name="Wang M.-X."/>
            <person name="Zhang S.-G."/>
            <person name="Huang M.-R."/>
            <person name="Wu R."/>
            <person name="Zhou Y."/>
        </authorList>
    </citation>
    <scope>NUCLEOTIDE SEQUENCE [LARGE SCALE GENOMIC DNA]</scope>
    <source>
        <strain evidence="2 3">MB_m1</strain>
    </source>
</reference>